<protein>
    <submittedName>
        <fullName evidence="1">Phytoene dehydrogenase-like protein</fullName>
    </submittedName>
</protein>
<gene>
    <name evidence="1" type="ORF">BKA15_006181</name>
</gene>
<evidence type="ECO:0000313" key="2">
    <source>
        <dbReference type="Proteomes" id="UP000569914"/>
    </source>
</evidence>
<dbReference type="Pfam" id="PF12831">
    <property type="entry name" value="FAD_oxidored"/>
    <property type="match status" value="1"/>
</dbReference>
<dbReference type="AlphaFoldDB" id="A0A7Y9LEE0"/>
<dbReference type="EMBL" id="JACCBU010000001">
    <property type="protein sequence ID" value="NYE74852.1"/>
    <property type="molecule type" value="Genomic_DNA"/>
</dbReference>
<dbReference type="Gene3D" id="3.50.50.60">
    <property type="entry name" value="FAD/NAD(P)-binding domain"/>
    <property type="match status" value="1"/>
</dbReference>
<evidence type="ECO:0000313" key="1">
    <source>
        <dbReference type="EMBL" id="NYE74852.1"/>
    </source>
</evidence>
<dbReference type="SUPFAM" id="SSF51905">
    <property type="entry name" value="FAD/NAD(P)-binding domain"/>
    <property type="match status" value="1"/>
</dbReference>
<proteinExistence type="predicted"/>
<organism evidence="1 2">
    <name type="scientific">Microlunatus parietis</name>
    <dbReference type="NCBI Taxonomy" id="682979"/>
    <lineage>
        <taxon>Bacteria</taxon>
        <taxon>Bacillati</taxon>
        <taxon>Actinomycetota</taxon>
        <taxon>Actinomycetes</taxon>
        <taxon>Propionibacteriales</taxon>
        <taxon>Propionibacteriaceae</taxon>
        <taxon>Microlunatus</taxon>
    </lineage>
</organism>
<name>A0A7Y9LEE0_9ACTN</name>
<dbReference type="PANTHER" id="PTHR43734">
    <property type="entry name" value="PHYTOENE DESATURASE"/>
    <property type="match status" value="1"/>
</dbReference>
<reference evidence="1 2" key="1">
    <citation type="submission" date="2020-07" db="EMBL/GenBank/DDBJ databases">
        <title>Sequencing the genomes of 1000 actinobacteria strains.</title>
        <authorList>
            <person name="Klenk H.-P."/>
        </authorList>
    </citation>
    <scope>NUCLEOTIDE SEQUENCE [LARGE SCALE GENOMIC DNA]</scope>
    <source>
        <strain evidence="1 2">DSM 22083</strain>
    </source>
</reference>
<dbReference type="InterPro" id="IPR036188">
    <property type="entry name" value="FAD/NAD-bd_sf"/>
</dbReference>
<sequence>MPAGPDTDVDVIVIGATLAGLAAAARLAKAGHRVALVSDGLEPGGPWAGRPLDAPSGPVIDDAPPVLTLPAAWRDLFRKSGRPLDAELARSGWELAPAPPARHRFPDGSELRLPTDRGEQYTALSETYGSAAADRWRDLLDDLDEVWQTLRPLGLESELHGRFQLTRRVETILKSKISIDRLAELQGHPALQALVRDVAYLQGSVPSSSPAHAAVDLAVLRRFGRWTMRRADGTETGRTSALIEAVAGRLATRKVTTIDSAATKIMIENGRPVGVITEAGTFRSRAAISTVDPPRVLDQLLADVELPPQRATLRRLRPALAPTVTATRLPGPVTDELTETVQHRAGAGPLVTVVRRAGDTMVELSYDYARPRPDWSRGLAWRGFGGWLVRPPIRGPLPGLYQAGPFSAAGPGLSQTLLSGALASYACHDDLTAEHL</sequence>
<dbReference type="Proteomes" id="UP000569914">
    <property type="component" value="Unassembled WGS sequence"/>
</dbReference>
<dbReference type="PANTHER" id="PTHR43734:SF1">
    <property type="entry name" value="PHYTOENE DESATURASE"/>
    <property type="match status" value="1"/>
</dbReference>
<keyword evidence="2" id="KW-1185">Reference proteome</keyword>
<dbReference type="RefSeq" id="WP_179757451.1">
    <property type="nucleotide sequence ID" value="NZ_JACCBU010000001.1"/>
</dbReference>
<comment type="caution">
    <text evidence="1">The sequence shown here is derived from an EMBL/GenBank/DDBJ whole genome shotgun (WGS) entry which is preliminary data.</text>
</comment>
<accession>A0A7Y9LEE0</accession>